<name>A0A9W6H831_9MICO</name>
<evidence type="ECO:0000256" key="8">
    <source>
        <dbReference type="PIRSR" id="PIRSR600821-50"/>
    </source>
</evidence>
<feature type="binding site" evidence="7 9">
    <location>
        <position position="337"/>
    </location>
    <ligand>
        <name>substrate</name>
    </ligand>
</feature>
<reference evidence="11" key="1">
    <citation type="journal article" date="2014" name="Int. J. Syst. Evol. Microbiol.">
        <title>Complete genome sequence of Corynebacterium casei LMG S-19264T (=DSM 44701T), isolated from a smear-ripened cheese.</title>
        <authorList>
            <consortium name="US DOE Joint Genome Institute (JGI-PGF)"/>
            <person name="Walter F."/>
            <person name="Albersmeier A."/>
            <person name="Kalinowski J."/>
            <person name="Ruckert C."/>
        </authorList>
    </citation>
    <scope>NUCLEOTIDE SEQUENCE</scope>
    <source>
        <strain evidence="11">VKM Ac-1401</strain>
    </source>
</reference>
<keyword evidence="5 7" id="KW-0413">Isomerase</keyword>
<dbReference type="InterPro" id="IPR011079">
    <property type="entry name" value="Ala_racemase_C"/>
</dbReference>
<dbReference type="PRINTS" id="PR00992">
    <property type="entry name" value="ALARACEMASE"/>
</dbReference>
<dbReference type="EMBL" id="BSEN01000001">
    <property type="protein sequence ID" value="GLJ75008.1"/>
    <property type="molecule type" value="Genomic_DNA"/>
</dbReference>
<dbReference type="AlphaFoldDB" id="A0A9W6H831"/>
<feature type="binding site" evidence="7 9">
    <location>
        <position position="159"/>
    </location>
    <ligand>
        <name>substrate</name>
    </ligand>
</feature>
<comment type="cofactor">
    <cofactor evidence="2 7 8">
        <name>pyridoxal 5'-phosphate</name>
        <dbReference type="ChEBI" id="CHEBI:597326"/>
    </cofactor>
</comment>
<dbReference type="RefSeq" id="WP_373877103.1">
    <property type="nucleotide sequence ID" value="NZ_BAAAJO010000001.1"/>
</dbReference>
<protein>
    <recommendedName>
        <fullName evidence="6 7">Alanine racemase</fullName>
        <ecNumber evidence="3 7">5.1.1.1</ecNumber>
    </recommendedName>
</protein>
<evidence type="ECO:0000256" key="1">
    <source>
        <dbReference type="ARBA" id="ARBA00000316"/>
    </source>
</evidence>
<dbReference type="EC" id="5.1.1.1" evidence="3 7"/>
<evidence type="ECO:0000313" key="11">
    <source>
        <dbReference type="EMBL" id="GLJ75008.1"/>
    </source>
</evidence>
<organism evidence="11 12">
    <name type="scientific">Leifsonia poae</name>
    <dbReference type="NCBI Taxonomy" id="110933"/>
    <lineage>
        <taxon>Bacteria</taxon>
        <taxon>Bacillati</taxon>
        <taxon>Actinomycetota</taxon>
        <taxon>Actinomycetes</taxon>
        <taxon>Micrococcales</taxon>
        <taxon>Microbacteriaceae</taxon>
        <taxon>Leifsonia</taxon>
    </lineage>
</organism>
<feature type="active site" description="Proton acceptor; specific for D-alanine" evidence="7">
    <location>
        <position position="55"/>
    </location>
</feature>
<evidence type="ECO:0000256" key="7">
    <source>
        <dbReference type="HAMAP-Rule" id="MF_01201"/>
    </source>
</evidence>
<dbReference type="Pfam" id="PF00842">
    <property type="entry name" value="Ala_racemase_C"/>
    <property type="match status" value="1"/>
</dbReference>
<feature type="active site" description="Proton acceptor; specific for L-alanine" evidence="7">
    <location>
        <position position="289"/>
    </location>
</feature>
<evidence type="ECO:0000259" key="10">
    <source>
        <dbReference type="SMART" id="SM01005"/>
    </source>
</evidence>
<sequence length="398" mass="41369">MADGTQTPGDATRQAPAEKPEAAFREAVIDLGALTANVAHLRELVGTEHVMAVVKANAYGHGAVECARAALAGGADWLGVADLTEAVQLRDAGIEAPLLAWLHDPDADFAPAIEAGVDIGVSSIAQLDAVADARRALVAAGRLHGQALVQLKLETGLSRNGISEPEWAATFARARALEKSGDIVVRGIFSHVSNASPDDDAAAIDTYTRGLGVAAAAGLEPELRHLAASAAALSLPDARFNLVRLGIGIYGLSPFAGRSSADLGLRPVMTLRGRVAAVRRVQGGTGVSYDYTYRTSSETTLALVPLGYAEGIPRHASGRASVSIAGGTFRIAGRVAMDQFVVDVGDHDVQVGDEVVLFGDPATGVPSADDWAEAAGTINYEIVTRIGARVRRTYVGRR</sequence>
<evidence type="ECO:0000256" key="3">
    <source>
        <dbReference type="ARBA" id="ARBA00013089"/>
    </source>
</evidence>
<dbReference type="SMART" id="SM01005">
    <property type="entry name" value="Ala_racemase_C"/>
    <property type="match status" value="1"/>
</dbReference>
<feature type="domain" description="Alanine racemase C-terminal" evidence="10">
    <location>
        <begin position="268"/>
        <end position="395"/>
    </location>
</feature>
<dbReference type="Gene3D" id="3.20.20.10">
    <property type="entry name" value="Alanine racemase"/>
    <property type="match status" value="1"/>
</dbReference>
<dbReference type="InterPro" id="IPR029066">
    <property type="entry name" value="PLP-binding_barrel"/>
</dbReference>
<dbReference type="GO" id="GO:0030170">
    <property type="term" value="F:pyridoxal phosphate binding"/>
    <property type="evidence" value="ECO:0007669"/>
    <property type="project" value="UniProtKB-UniRule"/>
</dbReference>
<comment type="similarity">
    <text evidence="7">Belongs to the alanine racemase family.</text>
</comment>
<dbReference type="CDD" id="cd00430">
    <property type="entry name" value="PLPDE_III_AR"/>
    <property type="match status" value="1"/>
</dbReference>
<evidence type="ECO:0000256" key="4">
    <source>
        <dbReference type="ARBA" id="ARBA00022898"/>
    </source>
</evidence>
<dbReference type="InterPro" id="IPR000821">
    <property type="entry name" value="Ala_racemase"/>
</dbReference>
<keyword evidence="12" id="KW-1185">Reference proteome</keyword>
<evidence type="ECO:0000256" key="2">
    <source>
        <dbReference type="ARBA" id="ARBA00001933"/>
    </source>
</evidence>
<dbReference type="HAMAP" id="MF_01201">
    <property type="entry name" value="Ala_racemase"/>
    <property type="match status" value="1"/>
</dbReference>
<evidence type="ECO:0000256" key="9">
    <source>
        <dbReference type="PIRSR" id="PIRSR600821-52"/>
    </source>
</evidence>
<dbReference type="FunFam" id="3.20.20.10:FF:000002">
    <property type="entry name" value="Alanine racemase"/>
    <property type="match status" value="1"/>
</dbReference>
<dbReference type="InterPro" id="IPR001608">
    <property type="entry name" value="Ala_racemase_N"/>
</dbReference>
<evidence type="ECO:0000313" key="12">
    <source>
        <dbReference type="Proteomes" id="UP001142372"/>
    </source>
</evidence>
<dbReference type="SUPFAM" id="SSF51419">
    <property type="entry name" value="PLP-binding barrel"/>
    <property type="match status" value="1"/>
</dbReference>
<dbReference type="NCBIfam" id="TIGR00492">
    <property type="entry name" value="alr"/>
    <property type="match status" value="1"/>
</dbReference>
<gene>
    <name evidence="11" type="primary">alr_1</name>
    <name evidence="11" type="ORF">GCM10017584_05810</name>
</gene>
<comment type="caution">
    <text evidence="11">The sequence shown here is derived from an EMBL/GenBank/DDBJ whole genome shotgun (WGS) entry which is preliminary data.</text>
</comment>
<evidence type="ECO:0000256" key="6">
    <source>
        <dbReference type="ARBA" id="ARBA00072221"/>
    </source>
</evidence>
<dbReference type="PANTHER" id="PTHR30511">
    <property type="entry name" value="ALANINE RACEMASE"/>
    <property type="match status" value="1"/>
</dbReference>
<dbReference type="GO" id="GO:0008784">
    <property type="term" value="F:alanine racemase activity"/>
    <property type="evidence" value="ECO:0007669"/>
    <property type="project" value="UniProtKB-UniRule"/>
</dbReference>
<dbReference type="Pfam" id="PF01168">
    <property type="entry name" value="Ala_racemase_N"/>
    <property type="match status" value="1"/>
</dbReference>
<comment type="catalytic activity">
    <reaction evidence="1 7">
        <text>L-alanine = D-alanine</text>
        <dbReference type="Rhea" id="RHEA:20249"/>
        <dbReference type="ChEBI" id="CHEBI:57416"/>
        <dbReference type="ChEBI" id="CHEBI:57972"/>
        <dbReference type="EC" id="5.1.1.1"/>
    </reaction>
</comment>
<dbReference type="GO" id="GO:0009252">
    <property type="term" value="P:peptidoglycan biosynthetic process"/>
    <property type="evidence" value="ECO:0007669"/>
    <property type="project" value="TreeGrafter"/>
</dbReference>
<comment type="pathway">
    <text evidence="7">Amino-acid biosynthesis; D-alanine biosynthesis; D-alanine from L-alanine: step 1/1.</text>
</comment>
<dbReference type="PROSITE" id="PS00395">
    <property type="entry name" value="ALANINE_RACEMASE"/>
    <property type="match status" value="1"/>
</dbReference>
<dbReference type="Proteomes" id="UP001142372">
    <property type="component" value="Unassembled WGS sequence"/>
</dbReference>
<accession>A0A9W6H831</accession>
<dbReference type="GO" id="GO:0005829">
    <property type="term" value="C:cytosol"/>
    <property type="evidence" value="ECO:0007669"/>
    <property type="project" value="TreeGrafter"/>
</dbReference>
<dbReference type="Gene3D" id="2.40.37.10">
    <property type="entry name" value="Lyase, Ornithine Decarboxylase, Chain A, domain 1"/>
    <property type="match status" value="1"/>
</dbReference>
<dbReference type="InterPro" id="IPR009006">
    <property type="entry name" value="Ala_racemase/Decarboxylase_C"/>
</dbReference>
<dbReference type="FunFam" id="2.40.37.10:FF:000015">
    <property type="entry name" value="Alanine racemase"/>
    <property type="match status" value="1"/>
</dbReference>
<keyword evidence="4 7" id="KW-0663">Pyridoxal phosphate</keyword>
<feature type="modified residue" description="N6-(pyridoxal phosphate)lysine" evidence="7 8">
    <location>
        <position position="55"/>
    </location>
</feature>
<dbReference type="PANTHER" id="PTHR30511:SF0">
    <property type="entry name" value="ALANINE RACEMASE, CATABOLIC-RELATED"/>
    <property type="match status" value="1"/>
</dbReference>
<comment type="function">
    <text evidence="7">Catalyzes the interconversion of L-alanine and D-alanine. May also act on other amino acids.</text>
</comment>
<evidence type="ECO:0000256" key="5">
    <source>
        <dbReference type="ARBA" id="ARBA00023235"/>
    </source>
</evidence>
<dbReference type="InterPro" id="IPR020622">
    <property type="entry name" value="Ala_racemase_pyridoxalP-BS"/>
</dbReference>
<dbReference type="GO" id="GO:0030632">
    <property type="term" value="P:D-alanine biosynthetic process"/>
    <property type="evidence" value="ECO:0007669"/>
    <property type="project" value="UniProtKB-UniRule"/>
</dbReference>
<dbReference type="SUPFAM" id="SSF50621">
    <property type="entry name" value="Alanine racemase C-terminal domain-like"/>
    <property type="match status" value="1"/>
</dbReference>
<reference evidence="11" key="2">
    <citation type="submission" date="2023-01" db="EMBL/GenBank/DDBJ databases">
        <authorList>
            <person name="Sun Q."/>
            <person name="Evtushenko L."/>
        </authorList>
    </citation>
    <scope>NUCLEOTIDE SEQUENCE</scope>
    <source>
        <strain evidence="11">VKM Ac-1401</strain>
    </source>
</reference>
<proteinExistence type="inferred from homology"/>